<reference evidence="3" key="5">
    <citation type="submission" date="2025-09" db="UniProtKB">
        <authorList>
            <consortium name="Ensembl"/>
        </authorList>
    </citation>
    <scope>IDENTIFICATION</scope>
</reference>
<sequence>MEPSESLSPGLEMASGQTVRPEPIDVVMVKLCGQEREGEGEGDSLLPLSAAQTQAPEDEEDEEQTVTVEAECGQVELIPCGNQRLDVGRGPGGPSEPSRGADVGEPPHVSGLTFIEVKPSSTDPYRGEAVLLVGRGEGGGESEGGGGGRGPGWPWGWGDSGETARSEGEEEEREGGLIKRSQSLMSDSGIGSELGSRGLASQHQVQHQTRGRSGLSSQGGGSSGGFSQTDGGSSLPGGIQASLTSISSLPFEGEEEEEEGGLGEVEKGEGELGHLLTKSASAPHISSSEREGEEEGEREGHREAESEGKEETEGSSLRCSPPREALDLDRAPGGLSLAGRPALPVTGHQDGQQCHEQPPGGGLAAHHPPSVSANSLVTGRGLQAAVGELPPASEGHQASEGGGPDGHRFCQEEAGAGRRWDEQGKAGVTRAVGEGKAPGTGATATTGEKRNVVEVVNLSVSCAATCLPFSSMLRDSPRNANNAASSSFATRHLSSPVTRQPVGSFGIANADCQAGDEDTNERMVSFFQAKEELMAELRLGGSLYSDLPVLASHTPYFTPEEEEDTGEPIHLVVCVHGLDGNNADLRLVKTFIELGLPSAKLDFLMSERNQVGSPALVTPFVATSQANWTARFCGRNAADNCAQQRPFNPHPPTRPPLTAHAHTHAHARGSWIE</sequence>
<dbReference type="GeneTree" id="ENSGT00940000156079"/>
<dbReference type="PANTHER" id="PTHR12482">
    <property type="entry name" value="LIPASE ROG1-RELATED-RELATED"/>
    <property type="match status" value="1"/>
</dbReference>
<reference evidence="3" key="4">
    <citation type="submission" date="2025-08" db="UniProtKB">
        <authorList>
            <consortium name="Ensembl"/>
        </authorList>
    </citation>
    <scope>IDENTIFICATION</scope>
</reference>
<feature type="region of interest" description="Disordered" evidence="1">
    <location>
        <begin position="643"/>
        <end position="673"/>
    </location>
</feature>
<feature type="region of interest" description="Disordered" evidence="1">
    <location>
        <begin position="1"/>
        <end position="21"/>
    </location>
</feature>
<feature type="region of interest" description="Disordered" evidence="1">
    <location>
        <begin position="391"/>
        <end position="410"/>
    </location>
</feature>
<feature type="compositionally biased region" description="Polar residues" evidence="1">
    <location>
        <begin position="488"/>
        <end position="497"/>
    </location>
</feature>
<evidence type="ECO:0000256" key="1">
    <source>
        <dbReference type="SAM" id="MobiDB-lite"/>
    </source>
</evidence>
<feature type="region of interest" description="Disordered" evidence="1">
    <location>
        <begin position="34"/>
        <end position="64"/>
    </location>
</feature>
<keyword evidence="4" id="KW-1185">Reference proteome</keyword>
<evidence type="ECO:0000259" key="2">
    <source>
        <dbReference type="Pfam" id="PF05057"/>
    </source>
</evidence>
<dbReference type="InParanoid" id="A0A4W3HBG4"/>
<reference evidence="4" key="1">
    <citation type="journal article" date="2006" name="Science">
        <title>Ancient noncoding elements conserved in the human genome.</title>
        <authorList>
            <person name="Venkatesh B."/>
            <person name="Kirkness E.F."/>
            <person name="Loh Y.H."/>
            <person name="Halpern A.L."/>
            <person name="Lee A.P."/>
            <person name="Johnson J."/>
            <person name="Dandona N."/>
            <person name="Viswanathan L.D."/>
            <person name="Tay A."/>
            <person name="Venter J.C."/>
            <person name="Strausberg R.L."/>
            <person name="Brenner S."/>
        </authorList>
    </citation>
    <scope>NUCLEOTIDE SEQUENCE [LARGE SCALE GENOMIC DNA]</scope>
</reference>
<name>A0A4W3HBG4_CALMI</name>
<evidence type="ECO:0000313" key="4">
    <source>
        <dbReference type="Proteomes" id="UP000314986"/>
    </source>
</evidence>
<dbReference type="Proteomes" id="UP000314986">
    <property type="component" value="Unassembled WGS sequence"/>
</dbReference>
<feature type="compositionally biased region" description="Gly residues" evidence="1">
    <location>
        <begin position="135"/>
        <end position="159"/>
    </location>
</feature>
<accession>A0A4W3HBG4</accession>
<reference evidence="4" key="3">
    <citation type="journal article" date="2014" name="Nature">
        <title>Elephant shark genome provides unique insights into gnathostome evolution.</title>
        <authorList>
            <consortium name="International Elephant Shark Genome Sequencing Consortium"/>
            <person name="Venkatesh B."/>
            <person name="Lee A.P."/>
            <person name="Ravi V."/>
            <person name="Maurya A.K."/>
            <person name="Lian M.M."/>
            <person name="Swann J.B."/>
            <person name="Ohta Y."/>
            <person name="Flajnik M.F."/>
            <person name="Sutoh Y."/>
            <person name="Kasahara M."/>
            <person name="Hoon S."/>
            <person name="Gangu V."/>
            <person name="Roy S.W."/>
            <person name="Irimia M."/>
            <person name="Korzh V."/>
            <person name="Kondrychyn I."/>
            <person name="Lim Z.W."/>
            <person name="Tay B.H."/>
            <person name="Tohari S."/>
            <person name="Kong K.W."/>
            <person name="Ho S."/>
            <person name="Lorente-Galdos B."/>
            <person name="Quilez J."/>
            <person name="Marques-Bonet T."/>
            <person name="Raney B.J."/>
            <person name="Ingham P.W."/>
            <person name="Tay A."/>
            <person name="Hillier L.W."/>
            <person name="Minx P."/>
            <person name="Boehm T."/>
            <person name="Wilson R.K."/>
            <person name="Brenner S."/>
            <person name="Warren W.C."/>
        </authorList>
    </citation>
    <scope>NUCLEOTIDE SEQUENCE [LARGE SCALE GENOMIC DNA]</scope>
</reference>
<dbReference type="Pfam" id="PF05057">
    <property type="entry name" value="DUF676"/>
    <property type="match status" value="1"/>
</dbReference>
<feature type="region of interest" description="Disordered" evidence="1">
    <location>
        <begin position="473"/>
        <end position="497"/>
    </location>
</feature>
<dbReference type="InterPro" id="IPR044294">
    <property type="entry name" value="Lipase-like"/>
</dbReference>
<proteinExistence type="predicted"/>
<feature type="compositionally biased region" description="Basic and acidic residues" evidence="1">
    <location>
        <begin position="298"/>
        <end position="312"/>
    </location>
</feature>
<feature type="compositionally biased region" description="Polar residues" evidence="1">
    <location>
        <begin position="199"/>
        <end position="208"/>
    </location>
</feature>
<organism evidence="3 4">
    <name type="scientific">Callorhinchus milii</name>
    <name type="common">Ghost shark</name>
    <dbReference type="NCBI Taxonomy" id="7868"/>
    <lineage>
        <taxon>Eukaryota</taxon>
        <taxon>Metazoa</taxon>
        <taxon>Chordata</taxon>
        <taxon>Craniata</taxon>
        <taxon>Vertebrata</taxon>
        <taxon>Chondrichthyes</taxon>
        <taxon>Holocephali</taxon>
        <taxon>Chimaeriformes</taxon>
        <taxon>Callorhinchidae</taxon>
        <taxon>Callorhinchus</taxon>
    </lineage>
</organism>
<evidence type="ECO:0000313" key="3">
    <source>
        <dbReference type="Ensembl" id="ENSCMIP00000007169.1"/>
    </source>
</evidence>
<feature type="region of interest" description="Disordered" evidence="1">
    <location>
        <begin position="133"/>
        <end position="375"/>
    </location>
</feature>
<feature type="domain" description="DUF676" evidence="2">
    <location>
        <begin position="567"/>
        <end position="610"/>
    </location>
</feature>
<feature type="region of interest" description="Disordered" evidence="1">
    <location>
        <begin position="82"/>
        <end position="111"/>
    </location>
</feature>
<dbReference type="PANTHER" id="PTHR12482:SF3">
    <property type="entry name" value="PROTEIN FAM135B"/>
    <property type="match status" value="1"/>
</dbReference>
<dbReference type="InterPro" id="IPR007751">
    <property type="entry name" value="DUF676_lipase-like"/>
</dbReference>
<protein>
    <submittedName>
        <fullName evidence="3">Protein FAM135B-like</fullName>
    </submittedName>
</protein>
<dbReference type="Ensembl" id="ENSCMIT00000007392.1">
    <property type="protein sequence ID" value="ENSCMIP00000007169.1"/>
    <property type="gene ID" value="ENSCMIG00000003991.1"/>
</dbReference>
<dbReference type="AlphaFoldDB" id="A0A4W3HBG4"/>
<reference evidence="4" key="2">
    <citation type="journal article" date="2007" name="PLoS Biol.">
        <title>Survey sequencing and comparative analysis of the elephant shark (Callorhinchus milii) genome.</title>
        <authorList>
            <person name="Venkatesh B."/>
            <person name="Kirkness E.F."/>
            <person name="Loh Y.H."/>
            <person name="Halpern A.L."/>
            <person name="Lee A.P."/>
            <person name="Johnson J."/>
            <person name="Dandona N."/>
            <person name="Viswanathan L.D."/>
            <person name="Tay A."/>
            <person name="Venter J.C."/>
            <person name="Strausberg R.L."/>
            <person name="Brenner S."/>
        </authorList>
    </citation>
    <scope>NUCLEOTIDE SEQUENCE [LARGE SCALE GENOMIC DNA]</scope>
</reference>
<feature type="compositionally biased region" description="Acidic residues" evidence="1">
    <location>
        <begin position="252"/>
        <end position="261"/>
    </location>
</feature>